<sequence>ASILDRAGPGASHPATQQSLVWLPRKRVPQALASLAEPYGCPGAHLWDGVGSALALANLALTLGGTRVLPCTVM</sequence>
<keyword evidence="2" id="KW-1185">Reference proteome</keyword>
<evidence type="ECO:0000313" key="1">
    <source>
        <dbReference type="EMBL" id="KAK2108122.1"/>
    </source>
</evidence>
<proteinExistence type="predicted"/>
<dbReference type="EMBL" id="JASSZA010000006">
    <property type="protein sequence ID" value="KAK2108122.1"/>
    <property type="molecule type" value="Genomic_DNA"/>
</dbReference>
<gene>
    <name evidence="1" type="ORF">P7K49_013287</name>
</gene>
<accession>A0ABQ9VFI3</accession>
<comment type="caution">
    <text evidence="1">The sequence shown here is derived from an EMBL/GenBank/DDBJ whole genome shotgun (WGS) entry which is preliminary data.</text>
</comment>
<evidence type="ECO:0000313" key="2">
    <source>
        <dbReference type="Proteomes" id="UP001266305"/>
    </source>
</evidence>
<reference evidence="1 2" key="1">
    <citation type="submission" date="2023-05" db="EMBL/GenBank/DDBJ databases">
        <title>B98-5 Cell Line De Novo Hybrid Assembly: An Optical Mapping Approach.</title>
        <authorList>
            <person name="Kananen K."/>
            <person name="Auerbach J.A."/>
            <person name="Kautto E."/>
            <person name="Blachly J.S."/>
        </authorList>
    </citation>
    <scope>NUCLEOTIDE SEQUENCE [LARGE SCALE GENOMIC DNA]</scope>
    <source>
        <strain evidence="1">B95-8</strain>
        <tissue evidence="1">Cell line</tissue>
    </source>
</reference>
<protein>
    <submittedName>
        <fullName evidence="1">Uncharacterized protein</fullName>
    </submittedName>
</protein>
<organism evidence="1 2">
    <name type="scientific">Saguinus oedipus</name>
    <name type="common">Cotton-top tamarin</name>
    <name type="synonym">Oedipomidas oedipus</name>
    <dbReference type="NCBI Taxonomy" id="9490"/>
    <lineage>
        <taxon>Eukaryota</taxon>
        <taxon>Metazoa</taxon>
        <taxon>Chordata</taxon>
        <taxon>Craniata</taxon>
        <taxon>Vertebrata</taxon>
        <taxon>Euteleostomi</taxon>
        <taxon>Mammalia</taxon>
        <taxon>Eutheria</taxon>
        <taxon>Euarchontoglires</taxon>
        <taxon>Primates</taxon>
        <taxon>Haplorrhini</taxon>
        <taxon>Platyrrhini</taxon>
        <taxon>Cebidae</taxon>
        <taxon>Callitrichinae</taxon>
        <taxon>Saguinus</taxon>
    </lineage>
</organism>
<feature type="non-terminal residue" evidence="1">
    <location>
        <position position="1"/>
    </location>
</feature>
<dbReference type="Proteomes" id="UP001266305">
    <property type="component" value="Unassembled WGS sequence"/>
</dbReference>
<name>A0ABQ9VFI3_SAGOE</name>